<feature type="region of interest" description="Disordered" evidence="1">
    <location>
        <begin position="1"/>
        <end position="23"/>
    </location>
</feature>
<name>A0ABV7UP56_9HYPH</name>
<evidence type="ECO:0000313" key="2">
    <source>
        <dbReference type="EMBL" id="MFC3640102.1"/>
    </source>
</evidence>
<dbReference type="EMBL" id="JBHRYC010000113">
    <property type="protein sequence ID" value="MFC3640102.1"/>
    <property type="molecule type" value="Genomic_DNA"/>
</dbReference>
<accession>A0ABV7UP56</accession>
<gene>
    <name evidence="2" type="ORF">ACFONL_22435</name>
</gene>
<proteinExistence type="predicted"/>
<sequence>MTFSVRVQAPISTAGDQSERAMQATAREAAKSALLEAADAL</sequence>
<feature type="compositionally biased region" description="Polar residues" evidence="1">
    <location>
        <begin position="1"/>
        <end position="16"/>
    </location>
</feature>
<dbReference type="RefSeq" id="WP_280514597.1">
    <property type="nucleotide sequence ID" value="NZ_BNCG01000011.1"/>
</dbReference>
<keyword evidence="3" id="KW-1185">Reference proteome</keyword>
<dbReference type="Proteomes" id="UP001595704">
    <property type="component" value="Unassembled WGS sequence"/>
</dbReference>
<protein>
    <submittedName>
        <fullName evidence="2">Uncharacterized protein</fullName>
    </submittedName>
</protein>
<evidence type="ECO:0000313" key="3">
    <source>
        <dbReference type="Proteomes" id="UP001595704"/>
    </source>
</evidence>
<comment type="caution">
    <text evidence="2">The sequence shown here is derived from an EMBL/GenBank/DDBJ whole genome shotgun (WGS) entry which is preliminary data.</text>
</comment>
<reference evidence="3" key="1">
    <citation type="journal article" date="2019" name="Int. J. Syst. Evol. Microbiol.">
        <title>The Global Catalogue of Microorganisms (GCM) 10K type strain sequencing project: providing services to taxonomists for standard genome sequencing and annotation.</title>
        <authorList>
            <consortium name="The Broad Institute Genomics Platform"/>
            <consortium name="The Broad Institute Genome Sequencing Center for Infectious Disease"/>
            <person name="Wu L."/>
            <person name="Ma J."/>
        </authorList>
    </citation>
    <scope>NUCLEOTIDE SEQUENCE [LARGE SCALE GENOMIC DNA]</scope>
    <source>
        <strain evidence="3">KCTC 42282</strain>
    </source>
</reference>
<organism evidence="2 3">
    <name type="scientific">Camelimonas fluminis</name>
    <dbReference type="NCBI Taxonomy" id="1576911"/>
    <lineage>
        <taxon>Bacteria</taxon>
        <taxon>Pseudomonadati</taxon>
        <taxon>Pseudomonadota</taxon>
        <taxon>Alphaproteobacteria</taxon>
        <taxon>Hyphomicrobiales</taxon>
        <taxon>Chelatococcaceae</taxon>
        <taxon>Camelimonas</taxon>
    </lineage>
</organism>
<evidence type="ECO:0000256" key="1">
    <source>
        <dbReference type="SAM" id="MobiDB-lite"/>
    </source>
</evidence>